<evidence type="ECO:0000313" key="2">
    <source>
        <dbReference type="Proteomes" id="UP000284892"/>
    </source>
</evidence>
<protein>
    <submittedName>
        <fullName evidence="1">Uncharacterized protein</fullName>
    </submittedName>
</protein>
<sequence>MKHTNKMFNDEVDIINHIHNLKDIRTFLFELYTNSPELKNVLLPKLNTLNDLLDALLKDNNYCFYTGFNEPKNTLILNDKND</sequence>
<dbReference type="RefSeq" id="WP_120202100.1">
    <property type="nucleotide sequence ID" value="NZ_RAQJ01000005.1"/>
</dbReference>
<proteinExistence type="predicted"/>
<organism evidence="1 2">
    <name type="scientific">Ichthyenterobacterium magnum</name>
    <dbReference type="NCBI Taxonomy" id="1230530"/>
    <lineage>
        <taxon>Bacteria</taxon>
        <taxon>Pseudomonadati</taxon>
        <taxon>Bacteroidota</taxon>
        <taxon>Flavobacteriia</taxon>
        <taxon>Flavobacteriales</taxon>
        <taxon>Flavobacteriaceae</taxon>
        <taxon>Ichthyenterobacterium</taxon>
    </lineage>
</organism>
<keyword evidence="2" id="KW-1185">Reference proteome</keyword>
<evidence type="ECO:0000313" key="1">
    <source>
        <dbReference type="EMBL" id="RKE91909.1"/>
    </source>
</evidence>
<dbReference type="AlphaFoldDB" id="A0A420DFY6"/>
<comment type="caution">
    <text evidence="1">The sequence shown here is derived from an EMBL/GenBank/DDBJ whole genome shotgun (WGS) entry which is preliminary data.</text>
</comment>
<gene>
    <name evidence="1" type="ORF">BXY80_2338</name>
</gene>
<name>A0A420DFY6_9FLAO</name>
<dbReference type="Proteomes" id="UP000284892">
    <property type="component" value="Unassembled WGS sequence"/>
</dbReference>
<accession>A0A420DFY6</accession>
<dbReference type="EMBL" id="RAQJ01000005">
    <property type="protein sequence ID" value="RKE91909.1"/>
    <property type="molecule type" value="Genomic_DNA"/>
</dbReference>
<reference evidence="1 2" key="1">
    <citation type="submission" date="2018-09" db="EMBL/GenBank/DDBJ databases">
        <title>Genomic Encyclopedia of Archaeal and Bacterial Type Strains, Phase II (KMG-II): from individual species to whole genera.</title>
        <authorList>
            <person name="Goeker M."/>
        </authorList>
    </citation>
    <scope>NUCLEOTIDE SEQUENCE [LARGE SCALE GENOMIC DNA]</scope>
    <source>
        <strain evidence="1 2">DSM 26283</strain>
    </source>
</reference>